<accession>A0A554W4J0</accession>
<comment type="caution">
    <text evidence="1">The sequence shown here is derived from an EMBL/GenBank/DDBJ whole genome shotgun (WGS) entry which is preliminary data.</text>
</comment>
<gene>
    <name evidence="1" type="ORF">Talka_02135</name>
</gene>
<evidence type="ECO:0008006" key="3">
    <source>
        <dbReference type="Google" id="ProtNLM"/>
    </source>
</evidence>
<dbReference type="SUPFAM" id="SSF52540">
    <property type="entry name" value="P-loop containing nucleoside triphosphate hydrolases"/>
    <property type="match status" value="1"/>
</dbReference>
<evidence type="ECO:0000313" key="2">
    <source>
        <dbReference type="Proteomes" id="UP000315736"/>
    </source>
</evidence>
<protein>
    <recommendedName>
        <fullName evidence="3">CobQ/CobB/MinD/ParA nucleotide binding domain protein</fullName>
    </recommendedName>
</protein>
<dbReference type="Proteomes" id="UP000315736">
    <property type="component" value="Unassembled WGS sequence"/>
</dbReference>
<dbReference type="EMBL" id="VJNB01000013">
    <property type="protein sequence ID" value="TSE18492.1"/>
    <property type="molecule type" value="Genomic_DNA"/>
</dbReference>
<dbReference type="RefSeq" id="WP_143891328.1">
    <property type="nucleotide sequence ID" value="NZ_VJNB01000013.1"/>
</dbReference>
<dbReference type="AlphaFoldDB" id="A0A554W4J0"/>
<sequence>MKAIIFSHGEKGGVGKSTVASVLVDALSFGARKRVMLIEGDVKIDDVYNRYHRHVVKAAQFNLADQTHYEDAVSKMLEYLEHNMECIDVAVVNLPATATGTIDRDVETLGEAVSGLGADLRVIYSASSNPSGMATVAESFKNGLASYAEKTMLLAQEFLDDGNSNLVERLKTICPEVAIFPKLASYTYSAVMEKPDVPLSLLCTKGHPQALETFI</sequence>
<organism evidence="1 2">
    <name type="scientific">Tepidimonas alkaliphilus</name>
    <dbReference type="NCBI Taxonomy" id="2588942"/>
    <lineage>
        <taxon>Bacteria</taxon>
        <taxon>Pseudomonadati</taxon>
        <taxon>Pseudomonadota</taxon>
        <taxon>Betaproteobacteria</taxon>
        <taxon>Burkholderiales</taxon>
        <taxon>Tepidimonas</taxon>
    </lineage>
</organism>
<keyword evidence="2" id="KW-1185">Reference proteome</keyword>
<name>A0A554W4J0_9BURK</name>
<reference evidence="1 2" key="1">
    <citation type="submission" date="2019-07" db="EMBL/GenBank/DDBJ databases">
        <title>Tepidimonas alkaliphilus YIM 72238 draft genome.</title>
        <authorList>
            <person name="Da Costa M.S."/>
            <person name="Froufe H.J.C."/>
            <person name="Egas C."/>
            <person name="Albuquerque L."/>
        </authorList>
    </citation>
    <scope>NUCLEOTIDE SEQUENCE [LARGE SCALE GENOMIC DNA]</scope>
    <source>
        <strain evidence="1 2">YIM 72238</strain>
    </source>
</reference>
<evidence type="ECO:0000313" key="1">
    <source>
        <dbReference type="EMBL" id="TSE18492.1"/>
    </source>
</evidence>
<dbReference type="Gene3D" id="3.40.50.300">
    <property type="entry name" value="P-loop containing nucleotide triphosphate hydrolases"/>
    <property type="match status" value="1"/>
</dbReference>
<proteinExistence type="predicted"/>
<dbReference type="InterPro" id="IPR027417">
    <property type="entry name" value="P-loop_NTPase"/>
</dbReference>
<dbReference type="OrthoDB" id="5615423at2"/>